<dbReference type="AlphaFoldDB" id="A0A4V1C7D2"/>
<protein>
    <submittedName>
        <fullName evidence="1">Uncharacterized protein</fullName>
    </submittedName>
</protein>
<proteinExistence type="predicted"/>
<gene>
    <name evidence="1" type="ORF">PoMZ_11868</name>
</gene>
<evidence type="ECO:0000313" key="2">
    <source>
        <dbReference type="Proteomes" id="UP000294847"/>
    </source>
</evidence>
<organism evidence="1 2">
    <name type="scientific">Pyricularia oryzae</name>
    <name type="common">Rice blast fungus</name>
    <name type="synonym">Magnaporthe oryzae</name>
    <dbReference type="NCBI Taxonomy" id="318829"/>
    <lineage>
        <taxon>Eukaryota</taxon>
        <taxon>Fungi</taxon>
        <taxon>Dikarya</taxon>
        <taxon>Ascomycota</taxon>
        <taxon>Pezizomycotina</taxon>
        <taxon>Sordariomycetes</taxon>
        <taxon>Sordariomycetidae</taxon>
        <taxon>Magnaporthales</taxon>
        <taxon>Pyriculariaceae</taxon>
        <taxon>Pyricularia</taxon>
    </lineage>
</organism>
<reference evidence="1 2" key="1">
    <citation type="journal article" date="2019" name="Mol. Biol. Evol.">
        <title>Blast fungal genomes show frequent chromosomal changes, gene gains and losses, and effector gene turnover.</title>
        <authorList>
            <person name="Gomez Luciano L.B."/>
            <person name="Jason Tsai I."/>
            <person name="Chuma I."/>
            <person name="Tosa Y."/>
            <person name="Chen Y.H."/>
            <person name="Li J.Y."/>
            <person name="Li M.Y."/>
            <person name="Jade Lu M.Y."/>
            <person name="Nakayashiki H."/>
            <person name="Li W.H."/>
        </authorList>
    </citation>
    <scope>NUCLEOTIDE SEQUENCE [LARGE SCALE GENOMIC DNA]</scope>
    <source>
        <strain evidence="1">MZ5-1-6</strain>
    </source>
</reference>
<dbReference type="Proteomes" id="UP000294847">
    <property type="component" value="Chromosome 5"/>
</dbReference>
<accession>A0A4V1C7D2</accession>
<sequence length="120" mass="12943">MSMDPGSLSHGENSLCSLYGRIRIGSLRHLFESFGLFLEYYPVTICPALALRINTTGLLCRLPVFCLVQPLVKVKAGELAALALDKPLSQAPDCRTSSGTTSSQVAHNLCVMGFSTLQLL</sequence>
<evidence type="ECO:0000313" key="1">
    <source>
        <dbReference type="EMBL" id="QBZ62978.1"/>
    </source>
</evidence>
<name>A0A4V1C7D2_PYROR</name>
<dbReference type="EMBL" id="CP034208">
    <property type="protein sequence ID" value="QBZ62978.1"/>
    <property type="molecule type" value="Genomic_DNA"/>
</dbReference>